<sequence length="103" mass="11589">MELYRDQAAHLEKIAYQQRLLQEDVVHIRAEISSASTEMARAWEDYSRLESSVEQLRAVLEAHMNHSATPQVRDGTAPQCCAVLLFHSMGTMSTGVDVNRTLS</sequence>
<proteinExistence type="predicted"/>
<dbReference type="AlphaFoldDB" id="A0A060Z9A0"/>
<accession>A0A060Z9A0</accession>
<organism evidence="2 3">
    <name type="scientific">Oncorhynchus mykiss</name>
    <name type="common">Rainbow trout</name>
    <name type="synonym">Salmo gairdneri</name>
    <dbReference type="NCBI Taxonomy" id="8022"/>
    <lineage>
        <taxon>Eukaryota</taxon>
        <taxon>Metazoa</taxon>
        <taxon>Chordata</taxon>
        <taxon>Craniata</taxon>
        <taxon>Vertebrata</taxon>
        <taxon>Euteleostomi</taxon>
        <taxon>Actinopterygii</taxon>
        <taxon>Neopterygii</taxon>
        <taxon>Teleostei</taxon>
        <taxon>Protacanthopterygii</taxon>
        <taxon>Salmoniformes</taxon>
        <taxon>Salmonidae</taxon>
        <taxon>Salmoninae</taxon>
        <taxon>Oncorhynchus</taxon>
    </lineage>
</organism>
<dbReference type="PANTHER" id="PTHR12752:SF4">
    <property type="entry name" value="PLECKSTRIN HOMOLOGY DOMAIN-CONTAINING FAMILY A MEMBER 7"/>
    <property type="match status" value="1"/>
</dbReference>
<dbReference type="PaxDb" id="8022-A0A060Z9A0"/>
<dbReference type="EMBL" id="FR959036">
    <property type="protein sequence ID" value="CDR00621.1"/>
    <property type="molecule type" value="Genomic_DNA"/>
</dbReference>
<reference evidence="2" key="2">
    <citation type="submission" date="2014-03" db="EMBL/GenBank/DDBJ databases">
        <authorList>
            <person name="Genoscope - CEA"/>
        </authorList>
    </citation>
    <scope>NUCLEOTIDE SEQUENCE</scope>
</reference>
<dbReference type="InterPro" id="IPR057971">
    <property type="entry name" value="PKHA4-7_TBCA"/>
</dbReference>
<reference evidence="2" key="1">
    <citation type="journal article" date="2014" name="Nat. Commun.">
        <title>The rainbow trout genome provides novel insights into evolution after whole-genome duplication in vertebrates.</title>
        <authorList>
            <person name="Berthelot C."/>
            <person name="Brunet F."/>
            <person name="Chalopin D."/>
            <person name="Juanchich A."/>
            <person name="Bernard M."/>
            <person name="Noel B."/>
            <person name="Bento P."/>
            <person name="Da Silva C."/>
            <person name="Labadie K."/>
            <person name="Alberti A."/>
            <person name="Aury J.M."/>
            <person name="Louis A."/>
            <person name="Dehais P."/>
            <person name="Bardou P."/>
            <person name="Montfort J."/>
            <person name="Klopp C."/>
            <person name="Cabau C."/>
            <person name="Gaspin C."/>
            <person name="Thorgaard G.H."/>
            <person name="Boussaha M."/>
            <person name="Quillet E."/>
            <person name="Guyomard R."/>
            <person name="Galiana D."/>
            <person name="Bobe J."/>
            <person name="Volff J.N."/>
            <person name="Genet C."/>
            <person name="Wincker P."/>
            <person name="Jaillon O."/>
            <person name="Roest Crollius H."/>
            <person name="Guiguen Y."/>
        </authorList>
    </citation>
    <scope>NUCLEOTIDE SEQUENCE [LARGE SCALE GENOMIC DNA]</scope>
</reference>
<feature type="domain" description="Pleckstrin homology" evidence="1">
    <location>
        <begin position="1"/>
        <end position="72"/>
    </location>
</feature>
<dbReference type="Pfam" id="PF25541">
    <property type="entry name" value="TBCA_PH"/>
    <property type="match status" value="1"/>
</dbReference>
<feature type="non-terminal residue" evidence="2">
    <location>
        <position position="103"/>
    </location>
</feature>
<dbReference type="PANTHER" id="PTHR12752">
    <property type="entry name" value="PHOSPHOINOSITOL 3-PHOSPHATE-BINDING PROTEIN"/>
    <property type="match status" value="1"/>
</dbReference>
<evidence type="ECO:0000313" key="2">
    <source>
        <dbReference type="EMBL" id="CDR00621.1"/>
    </source>
</evidence>
<name>A0A060Z9A0_ONCMY</name>
<dbReference type="STRING" id="8022.A0A060Z9A0"/>
<evidence type="ECO:0000313" key="3">
    <source>
        <dbReference type="Proteomes" id="UP000193380"/>
    </source>
</evidence>
<protein>
    <recommendedName>
        <fullName evidence="1">Pleckstrin homology domain-containing protein</fullName>
    </recommendedName>
</protein>
<evidence type="ECO:0000259" key="1">
    <source>
        <dbReference type="Pfam" id="PF25541"/>
    </source>
</evidence>
<dbReference type="Proteomes" id="UP000193380">
    <property type="component" value="Unassembled WGS sequence"/>
</dbReference>
<gene>
    <name evidence="2" type="ORF">GSONMT00030240001</name>
</gene>